<dbReference type="InterPro" id="IPR012334">
    <property type="entry name" value="Pectin_lyas_fold"/>
</dbReference>
<dbReference type="Gene3D" id="2.160.20.10">
    <property type="entry name" value="Single-stranded right-handed beta-helix, Pectin lyase-like"/>
    <property type="match status" value="1"/>
</dbReference>
<protein>
    <submittedName>
        <fullName evidence="2">Exosporium leader peptide</fullName>
    </submittedName>
</protein>
<gene>
    <name evidence="2" type="ORF">A3864_11565</name>
</gene>
<accession>A0AAX1QCH3</accession>
<reference evidence="2 3" key="1">
    <citation type="submission" date="2016-03" db="EMBL/GenBank/DDBJ databases">
        <title>Comparison of Bacillus endophyticus and B. anthracis characteristics using whole genome sequence analysis and microbiological techniques.</title>
        <authorList>
            <person name="Lekota K.E."/>
            <person name="Mafofo J."/>
            <person name="Rees J."/>
            <person name="Muchadeyi F.C."/>
            <person name="Madoroba E."/>
            <person name="Van Heerden H."/>
        </authorList>
    </citation>
    <scope>NUCLEOTIDE SEQUENCE [LARGE SCALE GENOMIC DNA]</scope>
    <source>
        <strain evidence="2 3">3631_10C</strain>
    </source>
</reference>
<evidence type="ECO:0000256" key="1">
    <source>
        <dbReference type="SAM" id="MobiDB-lite"/>
    </source>
</evidence>
<comment type="caution">
    <text evidence="2">The sequence shown here is derived from an EMBL/GenBank/DDBJ whole genome shotgun (WGS) entry which is preliminary data.</text>
</comment>
<dbReference type="RefSeq" id="WP_113765480.1">
    <property type="nucleotide sequence ID" value="NZ_LVYK01000020.1"/>
</dbReference>
<evidence type="ECO:0000313" key="2">
    <source>
        <dbReference type="EMBL" id="RAS77400.1"/>
    </source>
</evidence>
<feature type="non-terminal residue" evidence="2">
    <location>
        <position position="1"/>
    </location>
</feature>
<feature type="region of interest" description="Disordered" evidence="1">
    <location>
        <begin position="1"/>
        <end position="59"/>
    </location>
</feature>
<dbReference type="InterPro" id="IPR008160">
    <property type="entry name" value="Collagen"/>
</dbReference>
<dbReference type="AlphaFoldDB" id="A0AAX1QCH3"/>
<name>A0AAX1QCH3_9BACI</name>
<feature type="compositionally biased region" description="Low complexity" evidence="1">
    <location>
        <begin position="14"/>
        <end position="51"/>
    </location>
</feature>
<dbReference type="Pfam" id="PF01391">
    <property type="entry name" value="Collagen"/>
    <property type="match status" value="1"/>
</dbReference>
<evidence type="ECO:0000313" key="3">
    <source>
        <dbReference type="Proteomes" id="UP000250174"/>
    </source>
</evidence>
<sequence length="375" mass="38770">GPTGPTGATGDVGLTGPTGATGDLGPTGPTGATGDIGPTGPTGATGDLGPTGPTGPGCVEPLPIATQIVYVNKAGNDAVADGSECFPFLTVTAAMASIIDASPVKRYAISIGPGTYTEPLIHLKANVQLVGTSTLLTRLAIPFDINDPSWFETGFQNDNRSGFVDLTLLTGPLNFNFVTASSFSGKLFFVSVNITPTPVFTALTTSVNQVNIRDSMLSAGYTQNGINMVMFASFVSSGNITINSQSTTDTQVNLVGGGINGNVIINVQSGHIPIEPLNLTSFAITENIFNPFPNSGNLIVNGVNNVTTTVRATVDSIPIRTRVTLVGTSTSLIRVDDAFGLAYTPANQLNWDLPIPTTTQQALDQLAARIRALEP</sequence>
<dbReference type="Proteomes" id="UP000250174">
    <property type="component" value="Unassembled WGS sequence"/>
</dbReference>
<proteinExistence type="predicted"/>
<dbReference type="EMBL" id="LVYK01000020">
    <property type="protein sequence ID" value="RAS77400.1"/>
    <property type="molecule type" value="Genomic_DNA"/>
</dbReference>
<organism evidence="2 3">
    <name type="scientific">Priestia endophytica</name>
    <dbReference type="NCBI Taxonomy" id="135735"/>
    <lineage>
        <taxon>Bacteria</taxon>
        <taxon>Bacillati</taxon>
        <taxon>Bacillota</taxon>
        <taxon>Bacilli</taxon>
        <taxon>Bacillales</taxon>
        <taxon>Bacillaceae</taxon>
        <taxon>Priestia</taxon>
    </lineage>
</organism>